<name>B6SSY0_MAIZE</name>
<dbReference type="RefSeq" id="NP_001307124.1">
    <property type="nucleotide sequence ID" value="NM_001320195.1"/>
</dbReference>
<dbReference type="GeneID" id="100275420"/>
<dbReference type="KEGG" id="zma:100275420"/>
<reference evidence="2" key="1">
    <citation type="journal article" date="2009" name="Plant Mol. Biol.">
        <title>Insights into corn genes derived from large-scale cDNA sequencing.</title>
        <authorList>
            <person name="Alexandrov N.N."/>
            <person name="Brover V.V."/>
            <person name="Freidin S."/>
            <person name="Troukhan M.E."/>
            <person name="Tatarinova T.V."/>
            <person name="Zhang H."/>
            <person name="Swaller T.J."/>
            <person name="Lu Y.P."/>
            <person name="Bouck J."/>
            <person name="Flavell R.B."/>
            <person name="Feldmann K.A."/>
        </authorList>
    </citation>
    <scope>NUCLEOTIDE SEQUENCE</scope>
</reference>
<accession>B6SSY0</accession>
<evidence type="ECO:0000313" key="2">
    <source>
        <dbReference type="EMBL" id="ACG27963.1"/>
    </source>
</evidence>
<evidence type="ECO:0000256" key="1">
    <source>
        <dbReference type="SAM" id="Phobius"/>
    </source>
</evidence>
<sequence length="102" mass="12050">MLTYPIEPSNFEDHWWNSFFWRAFTLPCGGSLGLQLESSFACSKLYFRFFIHRSRELFGAWVIAYFPILLGGLFGTVFYTKLLTCKSILENRIRWSIHVLIE</sequence>
<keyword evidence="1" id="KW-1133">Transmembrane helix</keyword>
<dbReference type="OrthoDB" id="10264412at2759"/>
<protein>
    <submittedName>
        <fullName evidence="2">Uncharacterized protein</fullName>
    </submittedName>
</protein>
<organism evidence="2">
    <name type="scientific">Zea mays</name>
    <name type="common">Maize</name>
    <dbReference type="NCBI Taxonomy" id="4577"/>
    <lineage>
        <taxon>Eukaryota</taxon>
        <taxon>Viridiplantae</taxon>
        <taxon>Streptophyta</taxon>
        <taxon>Embryophyta</taxon>
        <taxon>Tracheophyta</taxon>
        <taxon>Spermatophyta</taxon>
        <taxon>Magnoliopsida</taxon>
        <taxon>Liliopsida</taxon>
        <taxon>Poales</taxon>
        <taxon>Poaceae</taxon>
        <taxon>PACMAD clade</taxon>
        <taxon>Panicoideae</taxon>
        <taxon>Andropogonodae</taxon>
        <taxon>Andropogoneae</taxon>
        <taxon>Tripsacinae</taxon>
        <taxon>Zea</taxon>
    </lineage>
</organism>
<dbReference type="AlphaFoldDB" id="B6SSY0"/>
<proteinExistence type="evidence at transcript level"/>
<feature type="transmembrane region" description="Helical" evidence="1">
    <location>
        <begin position="57"/>
        <end position="79"/>
    </location>
</feature>
<keyword evidence="1" id="KW-0812">Transmembrane</keyword>
<dbReference type="EMBL" id="EU955845">
    <property type="protein sequence ID" value="ACG27963.1"/>
    <property type="molecule type" value="mRNA"/>
</dbReference>
<keyword evidence="1" id="KW-0472">Membrane</keyword>